<dbReference type="GO" id="GO:0003908">
    <property type="term" value="F:methylated-DNA-[protein]-cysteine S-methyltransferase activity"/>
    <property type="evidence" value="ECO:0007669"/>
    <property type="project" value="UniProtKB-EC"/>
</dbReference>
<comment type="catalytic activity">
    <reaction evidence="1">
        <text>a 4-O-methyl-thymidine in DNA + L-cysteinyl-[protein] = a thymidine in DNA + S-methyl-L-cysteinyl-[protein]</text>
        <dbReference type="Rhea" id="RHEA:53428"/>
        <dbReference type="Rhea" id="RHEA-COMP:10131"/>
        <dbReference type="Rhea" id="RHEA-COMP:10132"/>
        <dbReference type="Rhea" id="RHEA-COMP:13555"/>
        <dbReference type="Rhea" id="RHEA-COMP:13556"/>
        <dbReference type="ChEBI" id="CHEBI:29950"/>
        <dbReference type="ChEBI" id="CHEBI:82612"/>
        <dbReference type="ChEBI" id="CHEBI:137386"/>
        <dbReference type="ChEBI" id="CHEBI:137387"/>
        <dbReference type="EC" id="2.1.1.63"/>
    </reaction>
</comment>
<dbReference type="AlphaFoldDB" id="A0A2U3ADR7"/>
<name>A0A2U3ADR7_9BACL</name>
<evidence type="ECO:0000256" key="3">
    <source>
        <dbReference type="ARBA" id="ARBA00011918"/>
    </source>
</evidence>
<proteinExistence type="inferred from homology"/>
<dbReference type="Proteomes" id="UP000254330">
    <property type="component" value="Unassembled WGS sequence"/>
</dbReference>
<dbReference type="Pfam" id="PF02870">
    <property type="entry name" value="Methyltransf_1N"/>
    <property type="match status" value="1"/>
</dbReference>
<evidence type="ECO:0000313" key="12">
    <source>
        <dbReference type="EMBL" id="TDR39500.1"/>
    </source>
</evidence>
<evidence type="ECO:0000256" key="7">
    <source>
        <dbReference type="ARBA" id="ARBA00023204"/>
    </source>
</evidence>
<dbReference type="CDD" id="cd06445">
    <property type="entry name" value="ATase"/>
    <property type="match status" value="1"/>
</dbReference>
<dbReference type="RefSeq" id="WP_109349326.1">
    <property type="nucleotide sequence ID" value="NZ_BJUE01000011.1"/>
</dbReference>
<evidence type="ECO:0000256" key="6">
    <source>
        <dbReference type="ARBA" id="ARBA00022763"/>
    </source>
</evidence>
<dbReference type="SUPFAM" id="SSF46767">
    <property type="entry name" value="Methylated DNA-protein cysteine methyltransferase, C-terminal domain"/>
    <property type="match status" value="1"/>
</dbReference>
<dbReference type="Pfam" id="PF01035">
    <property type="entry name" value="DNA_binding_1"/>
    <property type="match status" value="1"/>
</dbReference>
<evidence type="ECO:0000313" key="14">
    <source>
        <dbReference type="Proteomes" id="UP000294641"/>
    </source>
</evidence>
<dbReference type="InterPro" id="IPR036217">
    <property type="entry name" value="MethylDNA_cys_MeTrfase_DNAb"/>
</dbReference>
<reference evidence="11 13" key="1">
    <citation type="submission" date="2018-06" db="EMBL/GenBank/DDBJ databases">
        <authorList>
            <consortium name="Pathogen Informatics"/>
            <person name="Doyle S."/>
        </authorList>
    </citation>
    <scope>NUCLEOTIDE SEQUENCE [LARGE SCALE GENOMIC DNA]</scope>
    <source>
        <strain evidence="11 13">NCTC10597</strain>
    </source>
</reference>
<keyword evidence="4 11" id="KW-0489">Methyltransferase</keyword>
<dbReference type="NCBIfam" id="TIGR00589">
    <property type="entry name" value="ogt"/>
    <property type="match status" value="1"/>
</dbReference>
<reference evidence="12 14" key="2">
    <citation type="submission" date="2019-03" db="EMBL/GenBank/DDBJ databases">
        <title>Genomic Encyclopedia of Type Strains, Phase IV (KMG-IV): sequencing the most valuable type-strain genomes for metagenomic binning, comparative biology and taxonomic classification.</title>
        <authorList>
            <person name="Goeker M."/>
        </authorList>
    </citation>
    <scope>NUCLEOTIDE SEQUENCE [LARGE SCALE GENOMIC DNA]</scope>
    <source>
        <strain evidence="12 14">DSM 20580</strain>
    </source>
</reference>
<dbReference type="GO" id="GO:0032259">
    <property type="term" value="P:methylation"/>
    <property type="evidence" value="ECO:0007669"/>
    <property type="project" value="UniProtKB-KW"/>
</dbReference>
<evidence type="ECO:0000313" key="11">
    <source>
        <dbReference type="EMBL" id="STX10809.1"/>
    </source>
</evidence>
<feature type="domain" description="Methylguanine DNA methyltransferase ribonuclease-like" evidence="10">
    <location>
        <begin position="14"/>
        <end position="78"/>
    </location>
</feature>
<feature type="domain" description="Methylated-DNA-[protein]-cysteine S-methyltransferase DNA binding" evidence="9">
    <location>
        <begin position="82"/>
        <end position="161"/>
    </location>
</feature>
<accession>A0A2U3ADR7</accession>
<organism evidence="11 13">
    <name type="scientific">Kurthia zopfii</name>
    <dbReference type="NCBI Taxonomy" id="1650"/>
    <lineage>
        <taxon>Bacteria</taxon>
        <taxon>Bacillati</taxon>
        <taxon>Bacillota</taxon>
        <taxon>Bacilli</taxon>
        <taxon>Bacillales</taxon>
        <taxon>Caryophanaceae</taxon>
        <taxon>Kurthia</taxon>
    </lineage>
</organism>
<dbReference type="EC" id="2.1.1.63" evidence="3"/>
<evidence type="ECO:0000256" key="5">
    <source>
        <dbReference type="ARBA" id="ARBA00022679"/>
    </source>
</evidence>
<comment type="catalytic activity">
    <reaction evidence="8">
        <text>a 6-O-methyl-2'-deoxyguanosine in DNA + L-cysteinyl-[protein] = S-methyl-L-cysteinyl-[protein] + a 2'-deoxyguanosine in DNA</text>
        <dbReference type="Rhea" id="RHEA:24000"/>
        <dbReference type="Rhea" id="RHEA-COMP:10131"/>
        <dbReference type="Rhea" id="RHEA-COMP:10132"/>
        <dbReference type="Rhea" id="RHEA-COMP:11367"/>
        <dbReference type="Rhea" id="RHEA-COMP:11368"/>
        <dbReference type="ChEBI" id="CHEBI:29950"/>
        <dbReference type="ChEBI" id="CHEBI:82612"/>
        <dbReference type="ChEBI" id="CHEBI:85445"/>
        <dbReference type="ChEBI" id="CHEBI:85448"/>
        <dbReference type="EC" id="2.1.1.63"/>
    </reaction>
</comment>
<evidence type="ECO:0000259" key="9">
    <source>
        <dbReference type="Pfam" id="PF01035"/>
    </source>
</evidence>
<dbReference type="EMBL" id="UGNP01000001">
    <property type="protein sequence ID" value="STX10809.1"/>
    <property type="molecule type" value="Genomic_DNA"/>
</dbReference>
<evidence type="ECO:0000313" key="13">
    <source>
        <dbReference type="Proteomes" id="UP000254330"/>
    </source>
</evidence>
<evidence type="ECO:0000259" key="10">
    <source>
        <dbReference type="Pfam" id="PF02870"/>
    </source>
</evidence>
<dbReference type="Gene3D" id="1.10.10.10">
    <property type="entry name" value="Winged helix-like DNA-binding domain superfamily/Winged helix DNA-binding domain"/>
    <property type="match status" value="1"/>
</dbReference>
<evidence type="ECO:0000256" key="4">
    <source>
        <dbReference type="ARBA" id="ARBA00022603"/>
    </source>
</evidence>
<dbReference type="OrthoDB" id="9802228at2"/>
<evidence type="ECO:0000256" key="8">
    <source>
        <dbReference type="ARBA" id="ARBA00049348"/>
    </source>
</evidence>
<protein>
    <recommendedName>
        <fullName evidence="3">methylated-DNA--[protein]-cysteine S-methyltransferase</fullName>
        <ecNumber evidence="3">2.1.1.63</ecNumber>
    </recommendedName>
</protein>
<dbReference type="PANTHER" id="PTHR10815">
    <property type="entry name" value="METHYLATED-DNA--PROTEIN-CYSTEINE METHYLTRANSFERASE"/>
    <property type="match status" value="1"/>
</dbReference>
<dbReference type="InterPro" id="IPR014048">
    <property type="entry name" value="MethylDNA_cys_MeTrfase_DNA-bd"/>
</dbReference>
<sequence length="163" mass="18248">MIVYYDSLKGCNDEIFIAATEQGLCFVSNDYDEMVEWLGKAGMTELTQSTQYMKDYTKEFEQYFSGVTTDFSDVKLDLRGTDFQQSVWAELLKVQYGEKCCYSDIAEALGKPSAVRAVANAIGKNPILIVVPCHRVIGKNGKLTGFRSGLTLKKELLTLENIL</sequence>
<evidence type="ECO:0000256" key="1">
    <source>
        <dbReference type="ARBA" id="ARBA00001286"/>
    </source>
</evidence>
<dbReference type="FunFam" id="1.10.10.10:FF:000214">
    <property type="entry name" value="Methylated-DNA--protein-cysteine methyltransferase"/>
    <property type="match status" value="1"/>
</dbReference>
<dbReference type="InterPro" id="IPR036388">
    <property type="entry name" value="WH-like_DNA-bd_sf"/>
</dbReference>
<dbReference type="InterPro" id="IPR001497">
    <property type="entry name" value="MethylDNA_cys_MeTrfase_AS"/>
</dbReference>
<keyword evidence="6" id="KW-0227">DNA damage</keyword>
<keyword evidence="14" id="KW-1185">Reference proteome</keyword>
<dbReference type="Proteomes" id="UP000294641">
    <property type="component" value="Unassembled WGS sequence"/>
</dbReference>
<comment type="caution">
    <text evidence="11">The sequence shown here is derived from an EMBL/GenBank/DDBJ whole genome shotgun (WGS) entry which is preliminary data.</text>
</comment>
<keyword evidence="5 11" id="KW-0808">Transferase</keyword>
<comment type="similarity">
    <text evidence="2">Belongs to the MGMT family.</text>
</comment>
<dbReference type="InterPro" id="IPR036631">
    <property type="entry name" value="MGMT_N_sf"/>
</dbReference>
<dbReference type="EMBL" id="SNZG01000011">
    <property type="protein sequence ID" value="TDR39500.1"/>
    <property type="molecule type" value="Genomic_DNA"/>
</dbReference>
<dbReference type="PROSITE" id="PS00374">
    <property type="entry name" value="MGMT"/>
    <property type="match status" value="1"/>
</dbReference>
<dbReference type="SUPFAM" id="SSF53155">
    <property type="entry name" value="Methylated DNA-protein cysteine methyltransferase domain"/>
    <property type="match status" value="1"/>
</dbReference>
<dbReference type="PANTHER" id="PTHR10815:SF12">
    <property type="entry name" value="METHYLATED-DNA--PROTEIN-CYSTEINE METHYLTRANSFERASE, INDUCIBLE"/>
    <property type="match status" value="1"/>
</dbReference>
<dbReference type="GO" id="GO:0006281">
    <property type="term" value="P:DNA repair"/>
    <property type="evidence" value="ECO:0007669"/>
    <property type="project" value="UniProtKB-KW"/>
</dbReference>
<keyword evidence="7" id="KW-0234">DNA repair</keyword>
<gene>
    <name evidence="11" type="primary">adaB</name>
    <name evidence="12" type="ORF">DFR61_11125</name>
    <name evidence="11" type="ORF">NCTC10597_02588</name>
</gene>
<dbReference type="InterPro" id="IPR008332">
    <property type="entry name" value="MethylG_MeTrfase_N"/>
</dbReference>
<evidence type="ECO:0000256" key="2">
    <source>
        <dbReference type="ARBA" id="ARBA00008711"/>
    </source>
</evidence>